<reference evidence="2" key="3">
    <citation type="submission" date="2015-02" db="UniProtKB">
        <authorList>
            <consortium name="EnsemblProtists"/>
        </authorList>
    </citation>
    <scope>IDENTIFICATION</scope>
    <source>
        <strain evidence="2">DAOM BR144</strain>
    </source>
</reference>
<dbReference type="Proteomes" id="UP000019132">
    <property type="component" value="Unassembled WGS sequence"/>
</dbReference>
<dbReference type="AlphaFoldDB" id="K3X6C4"/>
<feature type="region of interest" description="Disordered" evidence="1">
    <location>
        <begin position="168"/>
        <end position="208"/>
    </location>
</feature>
<sequence length="208" mass="23362">MAHLLEHGVTLQTVLSKETFEALSLKEFISCGLELYLSMSLGISFFECPDESRRDEQELQTLYTMSWMPALLSTLIVYGSRLSPRFGPAPQNFERNVRYAKILTWIYSAAFLINDKDMTFKSGPGLTVAIVFCICDMVRFEIEISGVLESEEDDDELERLAAALHNANGGDKADKQYGGESYQANSSVSYSTDNLFPEAKKQLPRTLD</sequence>
<reference evidence="3" key="2">
    <citation type="submission" date="2010-04" db="EMBL/GenBank/DDBJ databases">
        <authorList>
            <person name="Buell R."/>
            <person name="Hamilton J."/>
            <person name="Hostetler J."/>
        </authorList>
    </citation>
    <scope>NUCLEOTIDE SEQUENCE [LARGE SCALE GENOMIC DNA]</scope>
    <source>
        <strain evidence="3">DAOM:BR144</strain>
    </source>
</reference>
<keyword evidence="3" id="KW-1185">Reference proteome</keyword>
<evidence type="ECO:0000256" key="1">
    <source>
        <dbReference type="SAM" id="MobiDB-lite"/>
    </source>
</evidence>
<name>K3X6C4_GLOUD</name>
<dbReference type="EnsemblProtists" id="PYU1_T012773">
    <property type="protein sequence ID" value="PYU1_T012773"/>
    <property type="gene ID" value="PYU1_G012747"/>
</dbReference>
<accession>K3X6C4</accession>
<proteinExistence type="predicted"/>
<protein>
    <submittedName>
        <fullName evidence="2">Uncharacterized protein</fullName>
    </submittedName>
</protein>
<organism evidence="2 3">
    <name type="scientific">Globisporangium ultimum (strain ATCC 200006 / CBS 805.95 / DAOM BR144)</name>
    <name type="common">Pythium ultimum</name>
    <dbReference type="NCBI Taxonomy" id="431595"/>
    <lineage>
        <taxon>Eukaryota</taxon>
        <taxon>Sar</taxon>
        <taxon>Stramenopiles</taxon>
        <taxon>Oomycota</taxon>
        <taxon>Peronosporomycetes</taxon>
        <taxon>Pythiales</taxon>
        <taxon>Pythiaceae</taxon>
        <taxon>Globisporangium</taxon>
    </lineage>
</organism>
<dbReference type="eggNOG" id="ENOG502R9JM">
    <property type="taxonomic scope" value="Eukaryota"/>
</dbReference>
<dbReference type="InParanoid" id="K3X6C4"/>
<feature type="compositionally biased region" description="Polar residues" evidence="1">
    <location>
        <begin position="182"/>
        <end position="194"/>
    </location>
</feature>
<evidence type="ECO:0000313" key="3">
    <source>
        <dbReference type="Proteomes" id="UP000019132"/>
    </source>
</evidence>
<dbReference type="EMBL" id="GL376588">
    <property type="status" value="NOT_ANNOTATED_CDS"/>
    <property type="molecule type" value="Genomic_DNA"/>
</dbReference>
<dbReference type="HOGENOM" id="CLU_1323945_0_0_1"/>
<dbReference type="VEuPathDB" id="FungiDB:PYU1_G012747"/>
<reference evidence="3" key="1">
    <citation type="journal article" date="2010" name="Genome Biol.">
        <title>Genome sequence of the necrotrophic plant pathogen Pythium ultimum reveals original pathogenicity mechanisms and effector repertoire.</title>
        <authorList>
            <person name="Levesque C.A."/>
            <person name="Brouwer H."/>
            <person name="Cano L."/>
            <person name="Hamilton J.P."/>
            <person name="Holt C."/>
            <person name="Huitema E."/>
            <person name="Raffaele S."/>
            <person name="Robideau G.P."/>
            <person name="Thines M."/>
            <person name="Win J."/>
            <person name="Zerillo M.M."/>
            <person name="Beakes G.W."/>
            <person name="Boore J.L."/>
            <person name="Busam D."/>
            <person name="Dumas B."/>
            <person name="Ferriera S."/>
            <person name="Fuerstenberg S.I."/>
            <person name="Gachon C.M."/>
            <person name="Gaulin E."/>
            <person name="Govers F."/>
            <person name="Grenville-Briggs L."/>
            <person name="Horner N."/>
            <person name="Hostetler J."/>
            <person name="Jiang R.H."/>
            <person name="Johnson J."/>
            <person name="Krajaejun T."/>
            <person name="Lin H."/>
            <person name="Meijer H.J."/>
            <person name="Moore B."/>
            <person name="Morris P."/>
            <person name="Phuntmart V."/>
            <person name="Puiu D."/>
            <person name="Shetty J."/>
            <person name="Stajich J.E."/>
            <person name="Tripathy S."/>
            <person name="Wawra S."/>
            <person name="van West P."/>
            <person name="Whitty B.R."/>
            <person name="Coutinho P.M."/>
            <person name="Henrissat B."/>
            <person name="Martin F."/>
            <person name="Thomas P.D."/>
            <person name="Tyler B.M."/>
            <person name="De Vries R.P."/>
            <person name="Kamoun S."/>
            <person name="Yandell M."/>
            <person name="Tisserat N."/>
            <person name="Buell C.R."/>
        </authorList>
    </citation>
    <scope>NUCLEOTIDE SEQUENCE</scope>
    <source>
        <strain evidence="3">DAOM:BR144</strain>
    </source>
</reference>
<evidence type="ECO:0000313" key="2">
    <source>
        <dbReference type="EnsemblProtists" id="PYU1_T012773"/>
    </source>
</evidence>